<organism evidence="2">
    <name type="scientific">marine sediment metagenome</name>
    <dbReference type="NCBI Taxonomy" id="412755"/>
    <lineage>
        <taxon>unclassified sequences</taxon>
        <taxon>metagenomes</taxon>
        <taxon>ecological metagenomes</taxon>
    </lineage>
</organism>
<reference evidence="2" key="1">
    <citation type="journal article" date="2014" name="Front. Microbiol.">
        <title>High frequency of phylogenetically diverse reductive dehalogenase-homologous genes in deep subseafloor sedimentary metagenomes.</title>
        <authorList>
            <person name="Kawai M."/>
            <person name="Futagami T."/>
            <person name="Toyoda A."/>
            <person name="Takaki Y."/>
            <person name="Nishi S."/>
            <person name="Hori S."/>
            <person name="Arai W."/>
            <person name="Tsubouchi T."/>
            <person name="Morono Y."/>
            <person name="Uchiyama I."/>
            <person name="Ito T."/>
            <person name="Fujiyama A."/>
            <person name="Inagaki F."/>
            <person name="Takami H."/>
        </authorList>
    </citation>
    <scope>NUCLEOTIDE SEQUENCE</scope>
    <source>
        <strain evidence="2">Expedition CK06-06</strain>
    </source>
</reference>
<dbReference type="InterPro" id="IPR022026">
    <property type="entry name" value="DUF5981"/>
</dbReference>
<evidence type="ECO:0000313" key="2">
    <source>
        <dbReference type="EMBL" id="GAI91836.1"/>
    </source>
</evidence>
<proteinExistence type="predicted"/>
<dbReference type="Pfam" id="PF12225">
    <property type="entry name" value="DUF5981"/>
    <property type="match status" value="1"/>
</dbReference>
<dbReference type="AlphaFoldDB" id="X1TKE9"/>
<dbReference type="EMBL" id="BARW01016505">
    <property type="protein sequence ID" value="GAI91836.1"/>
    <property type="molecule type" value="Genomic_DNA"/>
</dbReference>
<sequence length="54" mass="6560">MWACRSLVGRLRRECGWVLIYNRLKELGQLDKFSKLRDPVDWSESGHQREVVWR</sequence>
<evidence type="ECO:0000259" key="1">
    <source>
        <dbReference type="Pfam" id="PF12225"/>
    </source>
</evidence>
<name>X1TKE9_9ZZZZ</name>
<comment type="caution">
    <text evidence="2">The sequence shown here is derived from an EMBL/GenBank/DDBJ whole genome shotgun (WGS) entry which is preliminary data.</text>
</comment>
<accession>X1TKE9</accession>
<gene>
    <name evidence="2" type="ORF">S12H4_28730</name>
</gene>
<protein>
    <recommendedName>
        <fullName evidence="1">Methylene-tetrahydrofolate reductase C-terminal-like domain-containing protein</fullName>
    </recommendedName>
</protein>
<feature type="domain" description="Methylene-tetrahydrofolate reductase C-terminal-like" evidence="1">
    <location>
        <begin position="12"/>
        <end position="43"/>
    </location>
</feature>